<dbReference type="PANTHER" id="PTHR35566:SF1">
    <property type="entry name" value="TYPE VI SECRETION SYSTEM BASEPLATE COMPONENT TSSK1"/>
    <property type="match status" value="1"/>
</dbReference>
<dbReference type="EMBL" id="JAEQND010000014">
    <property type="protein sequence ID" value="MBL0427998.1"/>
    <property type="molecule type" value="Genomic_DNA"/>
</dbReference>
<reference evidence="1 2" key="1">
    <citation type="journal article" date="2017" name="Int. J. Syst. Evol. Microbiol.">
        <title>Ramlibacter alkalitolerans sp. nov., alkali-tolerant bacterium isolated from soil of ginseng.</title>
        <authorList>
            <person name="Lee D.H."/>
            <person name="Cha C.J."/>
        </authorList>
    </citation>
    <scope>NUCLEOTIDE SEQUENCE [LARGE SCALE GENOMIC DNA]</scope>
    <source>
        <strain evidence="1 2">KACC 19305</strain>
    </source>
</reference>
<name>A0ABS1JUS1_9BURK</name>
<dbReference type="Proteomes" id="UP000622707">
    <property type="component" value="Unassembled WGS sequence"/>
</dbReference>
<sequence>MNSRVLWSQGMFLLPHHFQQEARHVEYEAGMRLRANGAHAWGFFELALDKGLLAVGRVGISRASGILPDGTCECMECCRSGPAERKRMRSR</sequence>
<dbReference type="InterPro" id="IPR010263">
    <property type="entry name" value="T6SS_TssK"/>
</dbReference>
<dbReference type="Pfam" id="PF05936">
    <property type="entry name" value="T6SS_VasE"/>
    <property type="match status" value="1"/>
</dbReference>
<proteinExistence type="predicted"/>
<accession>A0ABS1JUS1</accession>
<gene>
    <name evidence="1" type="primary">tssK</name>
    <name evidence="1" type="ORF">JI746_23025</name>
</gene>
<organism evidence="1 2">
    <name type="scientific">Ramlibacter alkalitolerans</name>
    <dbReference type="NCBI Taxonomy" id="2039631"/>
    <lineage>
        <taxon>Bacteria</taxon>
        <taxon>Pseudomonadati</taxon>
        <taxon>Pseudomonadota</taxon>
        <taxon>Betaproteobacteria</taxon>
        <taxon>Burkholderiales</taxon>
        <taxon>Comamonadaceae</taxon>
        <taxon>Ramlibacter</taxon>
    </lineage>
</organism>
<comment type="caution">
    <text evidence="1">The sequence shown here is derived from an EMBL/GenBank/DDBJ whole genome shotgun (WGS) entry which is preliminary data.</text>
</comment>
<evidence type="ECO:0000313" key="1">
    <source>
        <dbReference type="EMBL" id="MBL0427998.1"/>
    </source>
</evidence>
<evidence type="ECO:0000313" key="2">
    <source>
        <dbReference type="Proteomes" id="UP000622707"/>
    </source>
</evidence>
<dbReference type="PANTHER" id="PTHR35566">
    <property type="entry name" value="BLR3599 PROTEIN"/>
    <property type="match status" value="1"/>
</dbReference>
<keyword evidence="2" id="KW-1185">Reference proteome</keyword>
<protein>
    <submittedName>
        <fullName evidence="1">Type VI secretion system baseplate subunit TssK</fullName>
    </submittedName>
</protein>
<dbReference type="RefSeq" id="WP_201692624.1">
    <property type="nucleotide sequence ID" value="NZ_JAEQND010000014.1"/>
</dbReference>